<feature type="compositionally biased region" description="Polar residues" evidence="8">
    <location>
        <begin position="1"/>
        <end position="16"/>
    </location>
</feature>
<sequence length="160" mass="18279">MFNKSPTTKYNRPKTATTDDRVATLSGGGYGDAESLIRTKPISEIRTVESSARKQIDEKREQLRQLVGNRYRDLIDSADSIVNLKILLRVHFQQHFLHPRQHPLPLHLSCIENPKEIHEPRPGPGLNLRDDCRINYLVDMPEQIYGCLDESMFLEAAGIT</sequence>
<dbReference type="InterPro" id="IPR033370">
    <property type="entry name" value="COG1"/>
</dbReference>
<evidence type="ECO:0000256" key="1">
    <source>
        <dbReference type="ARBA" id="ARBA00004395"/>
    </source>
</evidence>
<keyword evidence="6" id="KW-0333">Golgi apparatus</keyword>
<comment type="caution">
    <text evidence="9">The sequence shown here is derived from an EMBL/GenBank/DDBJ whole genome shotgun (WGS) entry which is preliminary data.</text>
</comment>
<proteinExistence type="inferred from homology"/>
<evidence type="ECO:0000256" key="5">
    <source>
        <dbReference type="ARBA" id="ARBA00022927"/>
    </source>
</evidence>
<evidence type="ECO:0000256" key="6">
    <source>
        <dbReference type="ARBA" id="ARBA00023034"/>
    </source>
</evidence>
<dbReference type="AlphaFoldDB" id="A0A9Q0G348"/>
<dbReference type="GO" id="GO:0006891">
    <property type="term" value="P:intra-Golgi vesicle-mediated transport"/>
    <property type="evidence" value="ECO:0007669"/>
    <property type="project" value="InterPro"/>
</dbReference>
<dbReference type="Pfam" id="PF08700">
    <property type="entry name" value="VPS51_Exo84_N"/>
    <property type="match status" value="1"/>
</dbReference>
<organism evidence="9 10">
    <name type="scientific">Turnera subulata</name>
    <dbReference type="NCBI Taxonomy" id="218843"/>
    <lineage>
        <taxon>Eukaryota</taxon>
        <taxon>Viridiplantae</taxon>
        <taxon>Streptophyta</taxon>
        <taxon>Embryophyta</taxon>
        <taxon>Tracheophyta</taxon>
        <taxon>Spermatophyta</taxon>
        <taxon>Magnoliopsida</taxon>
        <taxon>eudicotyledons</taxon>
        <taxon>Gunneridae</taxon>
        <taxon>Pentapetalae</taxon>
        <taxon>rosids</taxon>
        <taxon>fabids</taxon>
        <taxon>Malpighiales</taxon>
        <taxon>Passifloraceae</taxon>
        <taxon>Turnera</taxon>
    </lineage>
</organism>
<protein>
    <recommendedName>
        <fullName evidence="3">Conserved oligomeric Golgi complex subunit 1</fullName>
    </recommendedName>
</protein>
<evidence type="ECO:0000256" key="2">
    <source>
        <dbReference type="ARBA" id="ARBA00006653"/>
    </source>
</evidence>
<keyword evidence="5" id="KW-0653">Protein transport</keyword>
<dbReference type="OrthoDB" id="46189at2759"/>
<dbReference type="PANTHER" id="PTHR31658:SF0">
    <property type="entry name" value="CONSERVED OLIGOMERIC GOLGI COMPLEX SUBUNIT 1"/>
    <property type="match status" value="1"/>
</dbReference>
<evidence type="ECO:0000313" key="10">
    <source>
        <dbReference type="Proteomes" id="UP001141552"/>
    </source>
</evidence>
<evidence type="ECO:0000256" key="4">
    <source>
        <dbReference type="ARBA" id="ARBA00022448"/>
    </source>
</evidence>
<keyword evidence="10" id="KW-1185">Reference proteome</keyword>
<keyword evidence="7" id="KW-0472">Membrane</keyword>
<dbReference type="GO" id="GO:0015031">
    <property type="term" value="P:protein transport"/>
    <property type="evidence" value="ECO:0007669"/>
    <property type="project" value="UniProtKB-KW"/>
</dbReference>
<evidence type="ECO:0000256" key="3">
    <source>
        <dbReference type="ARBA" id="ARBA00020978"/>
    </source>
</evidence>
<keyword evidence="4" id="KW-0813">Transport</keyword>
<reference evidence="9" key="1">
    <citation type="submission" date="2022-02" db="EMBL/GenBank/DDBJ databases">
        <authorList>
            <person name="Henning P.M."/>
            <person name="McCubbin A.G."/>
            <person name="Shore J.S."/>
        </authorList>
    </citation>
    <scope>NUCLEOTIDE SEQUENCE</scope>
    <source>
        <strain evidence="9">F60SS</strain>
        <tissue evidence="9">Leaves</tissue>
    </source>
</reference>
<evidence type="ECO:0000256" key="8">
    <source>
        <dbReference type="SAM" id="MobiDB-lite"/>
    </source>
</evidence>
<dbReference type="GO" id="GO:0017119">
    <property type="term" value="C:Golgi transport complex"/>
    <property type="evidence" value="ECO:0007669"/>
    <property type="project" value="InterPro"/>
</dbReference>
<comment type="similarity">
    <text evidence="2">Belongs to the COG1 family.</text>
</comment>
<feature type="region of interest" description="Disordered" evidence="8">
    <location>
        <begin position="1"/>
        <end position="30"/>
    </location>
</feature>
<evidence type="ECO:0000313" key="9">
    <source>
        <dbReference type="EMBL" id="KAJ4842321.1"/>
    </source>
</evidence>
<gene>
    <name evidence="9" type="ORF">Tsubulata_046533</name>
</gene>
<dbReference type="GO" id="GO:0000139">
    <property type="term" value="C:Golgi membrane"/>
    <property type="evidence" value="ECO:0007669"/>
    <property type="project" value="UniProtKB-SubCell"/>
</dbReference>
<reference evidence="9" key="2">
    <citation type="journal article" date="2023" name="Plants (Basel)">
        <title>Annotation of the Turnera subulata (Passifloraceae) Draft Genome Reveals the S-Locus Evolved after the Divergence of Turneroideae from Passifloroideae in a Stepwise Manner.</title>
        <authorList>
            <person name="Henning P.M."/>
            <person name="Roalson E.H."/>
            <person name="Mir W."/>
            <person name="McCubbin A.G."/>
            <person name="Shore J.S."/>
        </authorList>
    </citation>
    <scope>NUCLEOTIDE SEQUENCE</scope>
    <source>
        <strain evidence="9">F60SS</strain>
    </source>
</reference>
<accession>A0A9Q0G348</accession>
<comment type="subcellular location">
    <subcellularLocation>
        <location evidence="1">Golgi apparatus membrane</location>
        <topology evidence="1">Peripheral membrane protein</topology>
    </subcellularLocation>
</comment>
<dbReference type="EMBL" id="JAKUCV010002518">
    <property type="protein sequence ID" value="KAJ4842321.1"/>
    <property type="molecule type" value="Genomic_DNA"/>
</dbReference>
<dbReference type="Proteomes" id="UP001141552">
    <property type="component" value="Unassembled WGS sequence"/>
</dbReference>
<evidence type="ECO:0000256" key="7">
    <source>
        <dbReference type="ARBA" id="ARBA00023136"/>
    </source>
</evidence>
<name>A0A9Q0G348_9ROSI</name>
<dbReference type="PANTHER" id="PTHR31658">
    <property type="entry name" value="CONSERVED OLIGOMERIC GOLGI COMPLEX SUBUNIT 1"/>
    <property type="match status" value="1"/>
</dbReference>